<dbReference type="Pfam" id="PF06585">
    <property type="entry name" value="JHBP"/>
    <property type="match status" value="1"/>
</dbReference>
<dbReference type="PANTHER" id="PTHR11008">
    <property type="entry name" value="PROTEIN TAKEOUT-LIKE PROTEIN"/>
    <property type="match status" value="1"/>
</dbReference>
<comment type="caution">
    <text evidence="2">The sequence shown here is derived from an EMBL/GenBank/DDBJ whole genome shotgun (WGS) entry which is preliminary data.</text>
</comment>
<gene>
    <name evidence="2" type="ORF">RI129_004312</name>
</gene>
<feature type="signal peptide" evidence="1">
    <location>
        <begin position="1"/>
        <end position="27"/>
    </location>
</feature>
<keyword evidence="3" id="KW-1185">Reference proteome</keyword>
<dbReference type="Proteomes" id="UP001329430">
    <property type="component" value="Chromosome 3"/>
</dbReference>
<accession>A0AAN7ZPX2</accession>
<dbReference type="Gene3D" id="3.15.10.30">
    <property type="entry name" value="Haemolymph juvenile hormone binding protein"/>
    <property type="match status" value="1"/>
</dbReference>
<sequence length="257" mass="29158">MFNPILYKMKFFVVVICVVTQCLVAYSKTLPDHFPEPCKRSDKDFRGCVLKGLNKVGPYLLKGIPKYGVPKLDPIEIPLMVVNRTLNEFFGVEAVMKNIKIMGLSSTTINDFKADLQKLSGEIKFTIPSAYLEMEFKVVGQLFSIPLKNEGFFRGNFTDAVDYIKGSLKTVVRDGVKYFVLDKFKAKATISDGYVKMTSKNPQDQFAVDIISNFYNENPRRTMDLINPLYVETATDFFKTIIEKGLARIPAEELLPE</sequence>
<organism evidence="2 3">
    <name type="scientific">Pyrocoelia pectoralis</name>
    <dbReference type="NCBI Taxonomy" id="417401"/>
    <lineage>
        <taxon>Eukaryota</taxon>
        <taxon>Metazoa</taxon>
        <taxon>Ecdysozoa</taxon>
        <taxon>Arthropoda</taxon>
        <taxon>Hexapoda</taxon>
        <taxon>Insecta</taxon>
        <taxon>Pterygota</taxon>
        <taxon>Neoptera</taxon>
        <taxon>Endopterygota</taxon>
        <taxon>Coleoptera</taxon>
        <taxon>Polyphaga</taxon>
        <taxon>Elateriformia</taxon>
        <taxon>Elateroidea</taxon>
        <taxon>Lampyridae</taxon>
        <taxon>Lampyrinae</taxon>
        <taxon>Pyrocoelia</taxon>
    </lineage>
</organism>
<dbReference type="PANTHER" id="PTHR11008:SF14">
    <property type="entry name" value="CIRCADIAN CLOCK-CONTROLLED PROTEIN-LIKE PROTEIN"/>
    <property type="match status" value="1"/>
</dbReference>
<feature type="chain" id="PRO_5042995118" evidence="1">
    <location>
        <begin position="28"/>
        <end position="257"/>
    </location>
</feature>
<dbReference type="SMART" id="SM00700">
    <property type="entry name" value="JHBP"/>
    <property type="match status" value="1"/>
</dbReference>
<proteinExistence type="predicted"/>
<dbReference type="GO" id="GO:0005615">
    <property type="term" value="C:extracellular space"/>
    <property type="evidence" value="ECO:0007669"/>
    <property type="project" value="TreeGrafter"/>
</dbReference>
<evidence type="ECO:0000256" key="1">
    <source>
        <dbReference type="SAM" id="SignalP"/>
    </source>
</evidence>
<evidence type="ECO:0000313" key="2">
    <source>
        <dbReference type="EMBL" id="KAK5645848.1"/>
    </source>
</evidence>
<protein>
    <submittedName>
        <fullName evidence="2">Uncharacterized protein</fullName>
    </submittedName>
</protein>
<evidence type="ECO:0000313" key="3">
    <source>
        <dbReference type="Proteomes" id="UP001329430"/>
    </source>
</evidence>
<reference evidence="2 3" key="1">
    <citation type="journal article" date="2024" name="Insects">
        <title>An Improved Chromosome-Level Genome Assembly of the Firefly Pyrocoelia pectoralis.</title>
        <authorList>
            <person name="Fu X."/>
            <person name="Meyer-Rochow V.B."/>
            <person name="Ballantyne L."/>
            <person name="Zhu X."/>
        </authorList>
    </citation>
    <scope>NUCLEOTIDE SEQUENCE [LARGE SCALE GENOMIC DNA]</scope>
    <source>
        <strain evidence="2">XCY_ONT2</strain>
    </source>
</reference>
<dbReference type="InterPro" id="IPR038606">
    <property type="entry name" value="To_sf"/>
</dbReference>
<dbReference type="AlphaFoldDB" id="A0AAN7ZPX2"/>
<dbReference type="EMBL" id="JAVRBK010000003">
    <property type="protein sequence ID" value="KAK5645848.1"/>
    <property type="molecule type" value="Genomic_DNA"/>
</dbReference>
<keyword evidence="1" id="KW-0732">Signal</keyword>
<name>A0AAN7ZPX2_9COLE</name>
<dbReference type="InterPro" id="IPR010562">
    <property type="entry name" value="Haemolymph_juvenile_hormone-bd"/>
</dbReference>